<accession>W3WXH4</accession>
<evidence type="ECO:0000259" key="1">
    <source>
        <dbReference type="Pfam" id="PF06722"/>
    </source>
</evidence>
<dbReference type="Gene3D" id="3.40.50.2000">
    <property type="entry name" value="Glycogen Phosphorylase B"/>
    <property type="match status" value="2"/>
</dbReference>
<sequence>MAVSNSTKPILLFVAAAAAGHVTPLLRVASYHIQKGYDVLFLTGSEFKDQVARAGAEWSALEPLDMEAFAPERLAALDAKMHVEMFAYAFDNVFLTSLPKRVQQLRQALEMLHQRDPNREVIIFHEVGAVAVHPFHFGAPLPKGYTTMPKTICLGINPIMVDSEVTGICGPGFPYDDSPAVKARHLYMTELFRRFPFRGIAESHAKKLQEVGCTTWPEYFAMDDFVLTSDLLLQLCGPGFEYPDPTRNPKIKFAGTLPPQSLNPTLEYPSWWSDVTDASAAGKKVVFLAQGTLTYEAEALLLPVIRALQNEEDILLVVAIGSRGASLPSDFELPKHTRVIDYFPYDAVLPYADVFIFNAGYGGASHAIGHGVPIVALGTTGQDKGEVAARIDFFKLGIAIRSEKPEIGEIHSTVRKVLDNGDYKKKALELQKESLDLDPLAMIESQVRELAH</sequence>
<dbReference type="HOGENOM" id="CLU_000537_4_1_1"/>
<gene>
    <name evidence="2" type="ORF">PFICI_10556</name>
</gene>
<dbReference type="InParanoid" id="W3WXH4"/>
<proteinExistence type="predicted"/>
<dbReference type="PANTHER" id="PTHR21015">
    <property type="entry name" value="UDP-N-ACETYLGLUCOSAMINE--N-ACETYLMURAMYL-(PENTAPEPTIDE) PYROPHOSPHORYL-UNDECAPRENOL N-ACETYLGLUCOSAMINE TRANSFERASE 1"/>
    <property type="match status" value="1"/>
</dbReference>
<dbReference type="PANTHER" id="PTHR21015:SF22">
    <property type="entry name" value="GLYCOSYLTRANSFERASE"/>
    <property type="match status" value="1"/>
</dbReference>
<organism evidence="2 3">
    <name type="scientific">Pestalotiopsis fici (strain W106-1 / CGMCC3.15140)</name>
    <dbReference type="NCBI Taxonomy" id="1229662"/>
    <lineage>
        <taxon>Eukaryota</taxon>
        <taxon>Fungi</taxon>
        <taxon>Dikarya</taxon>
        <taxon>Ascomycota</taxon>
        <taxon>Pezizomycotina</taxon>
        <taxon>Sordariomycetes</taxon>
        <taxon>Xylariomycetidae</taxon>
        <taxon>Amphisphaeriales</taxon>
        <taxon>Sporocadaceae</taxon>
        <taxon>Pestalotiopsis</taxon>
    </lineage>
</organism>
<dbReference type="Pfam" id="PF06722">
    <property type="entry name" value="EryCIII-like_C"/>
    <property type="match status" value="1"/>
</dbReference>
<dbReference type="AlphaFoldDB" id="W3WXH4"/>
<protein>
    <recommendedName>
        <fullName evidence="1">Erythromycin biosynthesis protein CIII-like C-terminal domain-containing protein</fullName>
    </recommendedName>
</protein>
<dbReference type="eggNOG" id="KOG1192">
    <property type="taxonomic scope" value="Eukaryota"/>
</dbReference>
<dbReference type="GO" id="GO:0016757">
    <property type="term" value="F:glycosyltransferase activity"/>
    <property type="evidence" value="ECO:0007669"/>
    <property type="project" value="UniProtKB-ARBA"/>
</dbReference>
<reference evidence="3" key="1">
    <citation type="journal article" date="2015" name="BMC Genomics">
        <title>Genomic and transcriptomic analysis of the endophytic fungus Pestalotiopsis fici reveals its lifestyle and high potential for synthesis of natural products.</title>
        <authorList>
            <person name="Wang X."/>
            <person name="Zhang X."/>
            <person name="Liu L."/>
            <person name="Xiang M."/>
            <person name="Wang W."/>
            <person name="Sun X."/>
            <person name="Che Y."/>
            <person name="Guo L."/>
            <person name="Liu G."/>
            <person name="Guo L."/>
            <person name="Wang C."/>
            <person name="Yin W.B."/>
            <person name="Stadler M."/>
            <person name="Zhang X."/>
            <person name="Liu X."/>
        </authorList>
    </citation>
    <scope>NUCLEOTIDE SEQUENCE [LARGE SCALE GENOMIC DNA]</scope>
    <source>
        <strain evidence="3">W106-1 / CGMCC3.15140</strain>
    </source>
</reference>
<dbReference type="SUPFAM" id="SSF53756">
    <property type="entry name" value="UDP-Glycosyltransferase/glycogen phosphorylase"/>
    <property type="match status" value="1"/>
</dbReference>
<dbReference type="Proteomes" id="UP000030651">
    <property type="component" value="Unassembled WGS sequence"/>
</dbReference>
<dbReference type="GeneID" id="19275569"/>
<dbReference type="RefSeq" id="XP_007837328.1">
    <property type="nucleotide sequence ID" value="XM_007839137.1"/>
</dbReference>
<feature type="domain" description="Erythromycin biosynthesis protein CIII-like C-terminal" evidence="1">
    <location>
        <begin position="327"/>
        <end position="435"/>
    </location>
</feature>
<dbReference type="KEGG" id="pfy:PFICI_10556"/>
<evidence type="ECO:0000313" key="2">
    <source>
        <dbReference type="EMBL" id="ETS78494.1"/>
    </source>
</evidence>
<dbReference type="InterPro" id="IPR010610">
    <property type="entry name" value="EryCIII-like_C"/>
</dbReference>
<keyword evidence="3" id="KW-1185">Reference proteome</keyword>
<name>W3WXH4_PESFW</name>
<dbReference type="OMA" id="MHVEMFA"/>
<dbReference type="EMBL" id="KI912115">
    <property type="protein sequence ID" value="ETS78494.1"/>
    <property type="molecule type" value="Genomic_DNA"/>
</dbReference>
<evidence type="ECO:0000313" key="3">
    <source>
        <dbReference type="Proteomes" id="UP000030651"/>
    </source>
</evidence>
<dbReference type="OrthoDB" id="5835829at2759"/>